<gene>
    <name evidence="1" type="ORF">PYW08_011640</name>
</gene>
<keyword evidence="2" id="KW-1185">Reference proteome</keyword>
<protein>
    <submittedName>
        <fullName evidence="1">Uncharacterized protein</fullName>
    </submittedName>
</protein>
<accession>A0ACC2QMK8</accession>
<dbReference type="Proteomes" id="UP001231649">
    <property type="component" value="Chromosome 3"/>
</dbReference>
<name>A0ACC2QMK8_9NEOP</name>
<reference evidence="1" key="1">
    <citation type="submission" date="2023-03" db="EMBL/GenBank/DDBJ databases">
        <title>Chromosome-level genomes of two armyworms, Mythimna separata and Mythimna loreyi, provide insights into the biosynthesis and reception of sex pheromones.</title>
        <authorList>
            <person name="Zhao H."/>
        </authorList>
    </citation>
    <scope>NUCLEOTIDE SEQUENCE</scope>
    <source>
        <strain evidence="1">BeijingLab</strain>
    </source>
</reference>
<sequence>MMCFNKIVPTTFLCRFPLHQGAFVVGVFVLVISIICVISLGIEILFYKHCTECTTLVMHNVYSFSINALIYCFCMIFVNLWFIWGARKGKSSVVLSWVVITTMWWAQSFALVCVLMSLYIKDSSIGWILALVCAIIAFMIFFYFILVGYAYWLQIRKIARTPIAQDQTE</sequence>
<dbReference type="EMBL" id="CM056779">
    <property type="protein sequence ID" value="KAJ8719465.1"/>
    <property type="molecule type" value="Genomic_DNA"/>
</dbReference>
<evidence type="ECO:0000313" key="1">
    <source>
        <dbReference type="EMBL" id="KAJ8719465.1"/>
    </source>
</evidence>
<proteinExistence type="predicted"/>
<evidence type="ECO:0000313" key="2">
    <source>
        <dbReference type="Proteomes" id="UP001231649"/>
    </source>
</evidence>
<organism evidence="1 2">
    <name type="scientific">Mythimna loreyi</name>
    <dbReference type="NCBI Taxonomy" id="667449"/>
    <lineage>
        <taxon>Eukaryota</taxon>
        <taxon>Metazoa</taxon>
        <taxon>Ecdysozoa</taxon>
        <taxon>Arthropoda</taxon>
        <taxon>Hexapoda</taxon>
        <taxon>Insecta</taxon>
        <taxon>Pterygota</taxon>
        <taxon>Neoptera</taxon>
        <taxon>Endopterygota</taxon>
        <taxon>Lepidoptera</taxon>
        <taxon>Glossata</taxon>
        <taxon>Ditrysia</taxon>
        <taxon>Noctuoidea</taxon>
        <taxon>Noctuidae</taxon>
        <taxon>Noctuinae</taxon>
        <taxon>Hadenini</taxon>
        <taxon>Mythimna</taxon>
    </lineage>
</organism>
<comment type="caution">
    <text evidence="1">The sequence shown here is derived from an EMBL/GenBank/DDBJ whole genome shotgun (WGS) entry which is preliminary data.</text>
</comment>